<dbReference type="InterPro" id="IPR001258">
    <property type="entry name" value="NHL_repeat"/>
</dbReference>
<dbReference type="PANTHER" id="PTHR46388">
    <property type="entry name" value="NHL REPEAT-CONTAINING PROTEIN 2"/>
    <property type="match status" value="1"/>
</dbReference>
<dbReference type="Gene3D" id="2.120.10.30">
    <property type="entry name" value="TolB, C-terminal domain"/>
    <property type="match status" value="2"/>
</dbReference>
<dbReference type="PANTHER" id="PTHR46388:SF2">
    <property type="entry name" value="NHL REPEAT-CONTAINING PROTEIN 2"/>
    <property type="match status" value="1"/>
</dbReference>
<gene>
    <name evidence="3" type="ORF">NX794_11275</name>
</gene>
<dbReference type="EMBL" id="JANUGP010000006">
    <property type="protein sequence ID" value="MCS0601791.1"/>
    <property type="molecule type" value="Genomic_DNA"/>
</dbReference>
<keyword evidence="4" id="KW-1185">Reference proteome</keyword>
<proteinExistence type="predicted"/>
<dbReference type="CDD" id="cd14951">
    <property type="entry name" value="NHL-2_like"/>
    <property type="match status" value="1"/>
</dbReference>
<dbReference type="InterPro" id="IPR012336">
    <property type="entry name" value="Thioredoxin-like_fold"/>
</dbReference>
<evidence type="ECO:0000313" key="3">
    <source>
        <dbReference type="EMBL" id="MCS0601791.1"/>
    </source>
</evidence>
<dbReference type="InterPro" id="IPR011042">
    <property type="entry name" value="6-blade_b-propeller_TolB-like"/>
</dbReference>
<dbReference type="RefSeq" id="WP_258778221.1">
    <property type="nucleotide sequence ID" value="NZ_JANUGP010000006.1"/>
</dbReference>
<dbReference type="Pfam" id="PF13905">
    <property type="entry name" value="Thioredoxin_8"/>
    <property type="match status" value="1"/>
</dbReference>
<evidence type="ECO:0000256" key="1">
    <source>
        <dbReference type="ARBA" id="ARBA00022737"/>
    </source>
</evidence>
<evidence type="ECO:0000259" key="2">
    <source>
        <dbReference type="PROSITE" id="PS51352"/>
    </source>
</evidence>
<dbReference type="InterPro" id="IPR045302">
    <property type="entry name" value="NHL2_NHL_rpt_dom"/>
</dbReference>
<comment type="caution">
    <text evidence="3">The sequence shown here is derived from an EMBL/GenBank/DDBJ whole genome shotgun (WGS) entry which is preliminary data.</text>
</comment>
<dbReference type="Gene3D" id="3.40.30.10">
    <property type="entry name" value="Glutaredoxin"/>
    <property type="match status" value="1"/>
</dbReference>
<dbReference type="SUPFAM" id="SSF101898">
    <property type="entry name" value="NHL repeat"/>
    <property type="match status" value="1"/>
</dbReference>
<dbReference type="InterPro" id="IPR036249">
    <property type="entry name" value="Thioredoxin-like_sf"/>
</dbReference>
<accession>A0ABT2AZX1</accession>
<dbReference type="Pfam" id="PF01436">
    <property type="entry name" value="NHL"/>
    <property type="match status" value="1"/>
</dbReference>
<dbReference type="InterPro" id="IPR013766">
    <property type="entry name" value="Thioredoxin_domain"/>
</dbReference>
<reference evidence="3 4" key="1">
    <citation type="submission" date="2022-08" db="EMBL/GenBank/DDBJ databases">
        <authorList>
            <person name="Somphong A."/>
            <person name="Phongsopitanun W."/>
        </authorList>
    </citation>
    <scope>NUCLEOTIDE SEQUENCE [LARGE SCALE GENOMIC DNA]</scope>
    <source>
        <strain evidence="3 4">LP11</strain>
    </source>
</reference>
<dbReference type="SUPFAM" id="SSF52833">
    <property type="entry name" value="Thioredoxin-like"/>
    <property type="match status" value="1"/>
</dbReference>
<organism evidence="3 4">
    <name type="scientific">Streptomyces pyxinicus</name>
    <dbReference type="NCBI Taxonomy" id="2970331"/>
    <lineage>
        <taxon>Bacteria</taxon>
        <taxon>Bacillati</taxon>
        <taxon>Actinomycetota</taxon>
        <taxon>Actinomycetes</taxon>
        <taxon>Kitasatosporales</taxon>
        <taxon>Streptomycetaceae</taxon>
        <taxon>Streptomyces</taxon>
    </lineage>
</organism>
<dbReference type="Proteomes" id="UP001205612">
    <property type="component" value="Unassembled WGS sequence"/>
</dbReference>
<protein>
    <submittedName>
        <fullName evidence="3">Thioredoxin-like domain-containing protein</fullName>
    </submittedName>
</protein>
<sequence>MNHSAPRRVRVRAPELIGKGGWLNTGDTRYTLAGLRGRIVVLDFWTFCCINCLHVLDELRDLEEKHRDTVVVIGVHSPKFVHEAEHQAVVDAVERYGVAHPVLDDPELVTWKQYAVRAWPTLVVIDPEGYVVAQHAGEGHVHAIERLVTELEAEHGAKGTLRRGDGPYVPPEPAPTTLRFPGKALLLPSGNLLVSDTTRHQLVELAEDAETVVRRLGTGTRGFTDGGADTASFNEPQGLALVEDGTAVIVADTVNHALRRVALATGAVTTVAGTGRQWWQGSATSGPAREVDLSSPWDVAVFGGRVWIAMAGVHQLWTYDPAGGTVGVAAGTTNEGLVDGPADEAWFAQPSGLAATADRLWLADSETSALRWVDTDGRVHTAVGTGLFDFGHRDGEAGQALLQHPLGVTALPDGSVAIADTYNHALRRYDPATGEVTTLATDLREPSDAVLAGEDIVVVESARHRLTRLRLPEEAVRVDAVAHRTRRAATEVRPGTLRLDVIFQAPAGQKLDTRYGPSTRLLVSSTPPELLLKGEGADPDLARELELNPAVSEGVLHVSAMAASCDDDPANAYPACHVHQQDWGVPVRLTEAGADRLPLVLAGMDEQEPAGPAPASGQTP</sequence>
<name>A0ABT2AZX1_9ACTN</name>
<dbReference type="PROSITE" id="PS51352">
    <property type="entry name" value="THIOREDOXIN_2"/>
    <property type="match status" value="1"/>
</dbReference>
<evidence type="ECO:0000313" key="4">
    <source>
        <dbReference type="Proteomes" id="UP001205612"/>
    </source>
</evidence>
<feature type="domain" description="Thioredoxin" evidence="2">
    <location>
        <begin position="7"/>
        <end position="153"/>
    </location>
</feature>
<keyword evidence="1" id="KW-0677">Repeat</keyword>